<accession>A0ABP1G7H0</accession>
<dbReference type="InterPro" id="IPR036570">
    <property type="entry name" value="HORMA_dom_sf"/>
</dbReference>
<dbReference type="PANTHER" id="PTHR13292">
    <property type="entry name" value="AUTOPHAGY-RELATED PROTEIN 101"/>
    <property type="match status" value="1"/>
</dbReference>
<comment type="similarity">
    <text evidence="1">Belongs to the ATG101 family.</text>
</comment>
<dbReference type="Proteomes" id="UP001497392">
    <property type="component" value="Unassembled WGS sequence"/>
</dbReference>
<keyword evidence="5" id="KW-1185">Reference proteome</keyword>
<gene>
    <name evidence="4" type="primary">g11231</name>
    <name evidence="4" type="ORF">VP750_LOCUS10057</name>
</gene>
<dbReference type="Pfam" id="PF07855">
    <property type="entry name" value="ATG101"/>
    <property type="match status" value="1"/>
</dbReference>
<dbReference type="PANTHER" id="PTHR13292:SF0">
    <property type="entry name" value="AUTOPHAGY-RELATED PROTEIN 101"/>
    <property type="match status" value="1"/>
</dbReference>
<organism evidence="4 5">
    <name type="scientific">Coccomyxa viridis</name>
    <dbReference type="NCBI Taxonomy" id="1274662"/>
    <lineage>
        <taxon>Eukaryota</taxon>
        <taxon>Viridiplantae</taxon>
        <taxon>Chlorophyta</taxon>
        <taxon>core chlorophytes</taxon>
        <taxon>Trebouxiophyceae</taxon>
        <taxon>Trebouxiophyceae incertae sedis</taxon>
        <taxon>Coccomyxaceae</taxon>
        <taxon>Coccomyxa</taxon>
    </lineage>
</organism>
<keyword evidence="3" id="KW-0072">Autophagy</keyword>
<evidence type="ECO:0000256" key="3">
    <source>
        <dbReference type="ARBA" id="ARBA00023006"/>
    </source>
</evidence>
<evidence type="ECO:0000313" key="4">
    <source>
        <dbReference type="EMBL" id="CAL5228151.1"/>
    </source>
</evidence>
<protein>
    <recommendedName>
        <fullName evidence="2">Autophagy-related protein 101</fullName>
    </recommendedName>
</protein>
<name>A0ABP1G7H0_9CHLO</name>
<reference evidence="4 5" key="1">
    <citation type="submission" date="2024-06" db="EMBL/GenBank/DDBJ databases">
        <authorList>
            <person name="Kraege A."/>
            <person name="Thomma B."/>
        </authorList>
    </citation>
    <scope>NUCLEOTIDE SEQUENCE [LARGE SCALE GENOMIC DNA]</scope>
</reference>
<comment type="caution">
    <text evidence="4">The sequence shown here is derived from an EMBL/GenBank/DDBJ whole genome shotgun (WGS) entry which is preliminary data.</text>
</comment>
<dbReference type="InterPro" id="IPR012445">
    <property type="entry name" value="ATG101"/>
</dbReference>
<proteinExistence type="inferred from homology"/>
<dbReference type="Gene3D" id="3.30.900.10">
    <property type="entry name" value="HORMA domain"/>
    <property type="match status" value="1"/>
</dbReference>
<sequence length="211" mass="24176">MSNCEVNNLPVLELEPHQLREVLRCVLHTIVFNRALGAFRPKEVDSELFDITYAQCGDPKVEKTVEEKIDQFYTWVDKHPRKKGQVVLAFFEKRKTQRWSLIGGKQEERLYWEQWCINISIVEPSISQQSSFTISDVRERRHAKLQAAMEDVMTAIVRLVNDKKDHIPPVTSPAVLTFPFEITIAGEGSSGYGLDTVKRLLMHTSPPPVLS</sequence>
<dbReference type="EMBL" id="CAXHTA020000018">
    <property type="protein sequence ID" value="CAL5228151.1"/>
    <property type="molecule type" value="Genomic_DNA"/>
</dbReference>
<evidence type="ECO:0000256" key="2">
    <source>
        <dbReference type="ARBA" id="ARBA00018874"/>
    </source>
</evidence>
<evidence type="ECO:0000256" key="1">
    <source>
        <dbReference type="ARBA" id="ARBA00007130"/>
    </source>
</evidence>
<evidence type="ECO:0000313" key="5">
    <source>
        <dbReference type="Proteomes" id="UP001497392"/>
    </source>
</evidence>